<gene>
    <name evidence="3" type="ORF">Cvel_2162</name>
</gene>
<dbReference type="PhylomeDB" id="A0A0G4IB89"/>
<name>A0A0G4IB89_9ALVE</name>
<accession>A0A0G4IB89</accession>
<evidence type="ECO:0000313" key="3">
    <source>
        <dbReference type="EMBL" id="CEM54419.1"/>
    </source>
</evidence>
<proteinExistence type="predicted"/>
<evidence type="ECO:0000256" key="1">
    <source>
        <dbReference type="SAM" id="MobiDB-lite"/>
    </source>
</evidence>
<dbReference type="InterPro" id="IPR051481">
    <property type="entry name" value="BTB-POZ/Galectin-3-binding"/>
</dbReference>
<dbReference type="SUPFAM" id="SSF54695">
    <property type="entry name" value="POZ domain"/>
    <property type="match status" value="1"/>
</dbReference>
<dbReference type="EMBL" id="CDMZ01005787">
    <property type="protein sequence ID" value="CEM54419.1"/>
    <property type="molecule type" value="Genomic_DNA"/>
</dbReference>
<sequence>MRCQKTLRGAGSPGKSGRKMTSDNKENNISTLCTFPSPLRELRLLDEETVLYCMEGDKDVYELKVSELKESSQESPGKLFCKVPYLGIPLVVKGGRAGRLVVVVPTDLNENAEKIEEWVTAVDSLSQASIPAPVKGRWNTATVHKDSIYLRKNRDRQLTVVPPAQIFVPPSPYLDSVCWTISLTGSPMNTSPNLKFLGGGERHLTFFDEGRKCVVESASETEITLSGPIENLSFTAACVFYTYDRIQPSGQQERRLLTYAFGGTASGHLHIWFDEQMFSIELFKSENAADPSIKTIAVLPSMSLVFSQGRQLLIRHAASPSAPSPHIPIPLSTVSAMRRLVFEGSEGADIALVVKADGGDEGGGEGAGSRKVHGMKFMLSANCEFFRSAFSGPFKESTNSTFPIPDTTFEALRCVVLYLHTDMVELETSFVMEVAALARFLGLPRLQGQAEWYATKCISLTTCASLLLSVERLNFPELRKQCINFAGRNPKEAHKAPEFGNLSKETLLEIFQAQGE</sequence>
<dbReference type="InterPro" id="IPR011333">
    <property type="entry name" value="SKP1/BTB/POZ_sf"/>
</dbReference>
<dbReference type="PROSITE" id="PS50097">
    <property type="entry name" value="BTB"/>
    <property type="match status" value="1"/>
</dbReference>
<protein>
    <recommendedName>
        <fullName evidence="2">BTB domain-containing protein</fullName>
    </recommendedName>
</protein>
<dbReference type="Pfam" id="PF00651">
    <property type="entry name" value="BTB"/>
    <property type="match status" value="1"/>
</dbReference>
<dbReference type="VEuPathDB" id="CryptoDB:Cvel_2162"/>
<dbReference type="PANTHER" id="PTHR24410:SF23">
    <property type="entry name" value="BTB DOMAIN-CONTAINING PROTEIN-RELATED"/>
    <property type="match status" value="1"/>
</dbReference>
<reference evidence="3" key="1">
    <citation type="submission" date="2014-11" db="EMBL/GenBank/DDBJ databases">
        <authorList>
            <person name="Otto D Thomas"/>
            <person name="Naeem Raeece"/>
        </authorList>
    </citation>
    <scope>NUCLEOTIDE SEQUENCE</scope>
</reference>
<dbReference type="CDD" id="cd14733">
    <property type="entry name" value="BACK"/>
    <property type="match status" value="1"/>
</dbReference>
<organism evidence="3">
    <name type="scientific">Chromera velia CCMP2878</name>
    <dbReference type="NCBI Taxonomy" id="1169474"/>
    <lineage>
        <taxon>Eukaryota</taxon>
        <taxon>Sar</taxon>
        <taxon>Alveolata</taxon>
        <taxon>Colpodellida</taxon>
        <taxon>Chromeraceae</taxon>
        <taxon>Chromera</taxon>
    </lineage>
</organism>
<evidence type="ECO:0000259" key="2">
    <source>
        <dbReference type="PROSITE" id="PS50097"/>
    </source>
</evidence>
<dbReference type="PANTHER" id="PTHR24410">
    <property type="entry name" value="HL07962P-RELATED"/>
    <property type="match status" value="1"/>
</dbReference>
<dbReference type="AlphaFoldDB" id="A0A0G4IB89"/>
<dbReference type="SMART" id="SM00225">
    <property type="entry name" value="BTB"/>
    <property type="match status" value="1"/>
</dbReference>
<feature type="region of interest" description="Disordered" evidence="1">
    <location>
        <begin position="1"/>
        <end position="29"/>
    </location>
</feature>
<dbReference type="InterPro" id="IPR000210">
    <property type="entry name" value="BTB/POZ_dom"/>
</dbReference>
<feature type="domain" description="BTB" evidence="2">
    <location>
        <begin position="348"/>
        <end position="428"/>
    </location>
</feature>
<dbReference type="Gene3D" id="3.30.710.10">
    <property type="entry name" value="Potassium Channel Kv1.1, Chain A"/>
    <property type="match status" value="1"/>
</dbReference>